<proteinExistence type="predicted"/>
<name>A0AAV4WP44_CAEEX</name>
<feature type="compositionally biased region" description="Low complexity" evidence="1">
    <location>
        <begin position="14"/>
        <end position="24"/>
    </location>
</feature>
<sequence length="97" mass="10538">MSVTDIDSAEKCANGSSLTGSSLNNDARKFMCSPLKFLSISISKNVPKFNFKIPGLLQNMTVLGEVGDCFKSETSRIILQLLQDITPLGEFGSCFKI</sequence>
<keyword evidence="3" id="KW-1185">Reference proteome</keyword>
<reference evidence="2 3" key="1">
    <citation type="submission" date="2021-06" db="EMBL/GenBank/DDBJ databases">
        <title>Caerostris extrusa draft genome.</title>
        <authorList>
            <person name="Kono N."/>
            <person name="Arakawa K."/>
        </authorList>
    </citation>
    <scope>NUCLEOTIDE SEQUENCE [LARGE SCALE GENOMIC DNA]</scope>
</reference>
<feature type="region of interest" description="Disordered" evidence="1">
    <location>
        <begin position="1"/>
        <end position="24"/>
    </location>
</feature>
<evidence type="ECO:0000256" key="1">
    <source>
        <dbReference type="SAM" id="MobiDB-lite"/>
    </source>
</evidence>
<dbReference type="Proteomes" id="UP001054945">
    <property type="component" value="Unassembled WGS sequence"/>
</dbReference>
<dbReference type="EMBL" id="BPLR01016546">
    <property type="protein sequence ID" value="GIY84700.1"/>
    <property type="molecule type" value="Genomic_DNA"/>
</dbReference>
<organism evidence="2 3">
    <name type="scientific">Caerostris extrusa</name>
    <name type="common">Bark spider</name>
    <name type="synonym">Caerostris bankana</name>
    <dbReference type="NCBI Taxonomy" id="172846"/>
    <lineage>
        <taxon>Eukaryota</taxon>
        <taxon>Metazoa</taxon>
        <taxon>Ecdysozoa</taxon>
        <taxon>Arthropoda</taxon>
        <taxon>Chelicerata</taxon>
        <taxon>Arachnida</taxon>
        <taxon>Araneae</taxon>
        <taxon>Araneomorphae</taxon>
        <taxon>Entelegynae</taxon>
        <taxon>Araneoidea</taxon>
        <taxon>Araneidae</taxon>
        <taxon>Caerostris</taxon>
    </lineage>
</organism>
<comment type="caution">
    <text evidence="2">The sequence shown here is derived from an EMBL/GenBank/DDBJ whole genome shotgun (WGS) entry which is preliminary data.</text>
</comment>
<gene>
    <name evidence="2" type="ORF">CEXT_729531</name>
</gene>
<protein>
    <submittedName>
        <fullName evidence="2">Uncharacterized protein</fullName>
    </submittedName>
</protein>
<evidence type="ECO:0000313" key="2">
    <source>
        <dbReference type="EMBL" id="GIY84700.1"/>
    </source>
</evidence>
<dbReference type="AlphaFoldDB" id="A0AAV4WP44"/>
<accession>A0AAV4WP44</accession>
<evidence type="ECO:0000313" key="3">
    <source>
        <dbReference type="Proteomes" id="UP001054945"/>
    </source>
</evidence>